<dbReference type="RefSeq" id="WP_379905852.1">
    <property type="nucleotide sequence ID" value="NZ_JBHRTR010000048.1"/>
</dbReference>
<comment type="caution">
    <text evidence="2">The sequence shown here is derived from an EMBL/GenBank/DDBJ whole genome shotgun (WGS) entry which is preliminary data.</text>
</comment>
<evidence type="ECO:0000313" key="2">
    <source>
        <dbReference type="EMBL" id="MFC3230567.1"/>
    </source>
</evidence>
<keyword evidence="1" id="KW-1133">Transmembrane helix</keyword>
<name>A0ABV7L8H5_9PROT</name>
<keyword evidence="3" id="KW-1185">Reference proteome</keyword>
<reference evidence="3" key="1">
    <citation type="journal article" date="2019" name="Int. J. Syst. Evol. Microbiol.">
        <title>The Global Catalogue of Microorganisms (GCM) 10K type strain sequencing project: providing services to taxonomists for standard genome sequencing and annotation.</title>
        <authorList>
            <consortium name="The Broad Institute Genomics Platform"/>
            <consortium name="The Broad Institute Genome Sequencing Center for Infectious Disease"/>
            <person name="Wu L."/>
            <person name="Ma J."/>
        </authorList>
    </citation>
    <scope>NUCLEOTIDE SEQUENCE [LARGE SCALE GENOMIC DNA]</scope>
    <source>
        <strain evidence="3">KCTC 42964</strain>
    </source>
</reference>
<sequence>MITTATFDKARLFRAFKWSVYGLLGVDVVLFWIYGGTAAVIDQVGWLLLIATFEYETSTLDEAYSSRWQRWGIHTLRLIAYALILDAAVEYYLGAKWLDLTNAVTWLLVCAVLEYDVYVPGEYGSGEWRIRNAVKALLYGILVACAVAWGIRGDLLDTYDAVLWILCFGVVELNIFRFEEEAEAQTETVTEPAEGPAGPG</sequence>
<gene>
    <name evidence="2" type="ORF">ACFOGJ_25185</name>
</gene>
<feature type="transmembrane region" description="Helical" evidence="1">
    <location>
        <begin position="74"/>
        <end position="94"/>
    </location>
</feature>
<keyword evidence="1" id="KW-0472">Membrane</keyword>
<feature type="transmembrane region" description="Helical" evidence="1">
    <location>
        <begin position="158"/>
        <end position="176"/>
    </location>
</feature>
<evidence type="ECO:0000256" key="1">
    <source>
        <dbReference type="SAM" id="Phobius"/>
    </source>
</evidence>
<proteinExistence type="predicted"/>
<accession>A0ABV7L8H5</accession>
<feature type="transmembrane region" description="Helical" evidence="1">
    <location>
        <begin position="133"/>
        <end position="152"/>
    </location>
</feature>
<dbReference type="EMBL" id="JBHRTR010000048">
    <property type="protein sequence ID" value="MFC3230567.1"/>
    <property type="molecule type" value="Genomic_DNA"/>
</dbReference>
<evidence type="ECO:0000313" key="3">
    <source>
        <dbReference type="Proteomes" id="UP001595528"/>
    </source>
</evidence>
<keyword evidence="1" id="KW-0812">Transmembrane</keyword>
<dbReference type="Proteomes" id="UP001595528">
    <property type="component" value="Unassembled WGS sequence"/>
</dbReference>
<organism evidence="2 3">
    <name type="scientific">Marinibaculum pumilum</name>
    <dbReference type="NCBI Taxonomy" id="1766165"/>
    <lineage>
        <taxon>Bacteria</taxon>
        <taxon>Pseudomonadati</taxon>
        <taxon>Pseudomonadota</taxon>
        <taxon>Alphaproteobacteria</taxon>
        <taxon>Rhodospirillales</taxon>
        <taxon>Rhodospirillaceae</taxon>
        <taxon>Marinibaculum</taxon>
    </lineage>
</organism>
<protein>
    <submittedName>
        <fullName evidence="2">Uncharacterized protein</fullName>
    </submittedName>
</protein>